<dbReference type="GO" id="GO:0016491">
    <property type="term" value="F:oxidoreductase activity"/>
    <property type="evidence" value="ECO:0007669"/>
    <property type="project" value="UniProtKB-KW"/>
</dbReference>
<dbReference type="InterPro" id="IPR032821">
    <property type="entry name" value="PKS_assoc"/>
</dbReference>
<dbReference type="CDD" id="cd02440">
    <property type="entry name" value="AdoMet_MTases"/>
    <property type="match status" value="1"/>
</dbReference>
<evidence type="ECO:0000256" key="7">
    <source>
        <dbReference type="ARBA" id="ARBA00023315"/>
    </source>
</evidence>
<dbReference type="InterPro" id="IPR020843">
    <property type="entry name" value="ER"/>
</dbReference>
<dbReference type="Gene3D" id="3.40.50.150">
    <property type="entry name" value="Vaccinia Virus protein VP39"/>
    <property type="match status" value="1"/>
</dbReference>
<dbReference type="InterPro" id="IPR013217">
    <property type="entry name" value="Methyltransf_12"/>
</dbReference>
<dbReference type="InterPro" id="IPR014031">
    <property type="entry name" value="Ketoacyl_synth_C"/>
</dbReference>
<evidence type="ECO:0000313" key="13">
    <source>
        <dbReference type="Proteomes" id="UP000030651"/>
    </source>
</evidence>
<dbReference type="CDD" id="cd00833">
    <property type="entry name" value="PKS"/>
    <property type="match status" value="1"/>
</dbReference>
<dbReference type="InterPro" id="IPR013149">
    <property type="entry name" value="ADH-like_C"/>
</dbReference>
<feature type="domain" description="Ketosynthase family 3 (KS3)" evidence="10">
    <location>
        <begin position="1"/>
        <end position="209"/>
    </location>
</feature>
<feature type="active site" description="Proton acceptor; for dehydratase activity" evidence="8">
    <location>
        <position position="717"/>
    </location>
</feature>
<name>W3XP83_PESFW</name>
<dbReference type="STRING" id="1229662.W3XP83"/>
<dbReference type="InterPro" id="IPR013968">
    <property type="entry name" value="PKS_KR"/>
</dbReference>
<evidence type="ECO:0000256" key="1">
    <source>
        <dbReference type="ARBA" id="ARBA00022450"/>
    </source>
</evidence>
<dbReference type="Pfam" id="PF00698">
    <property type="entry name" value="Acyl_transf_1"/>
    <property type="match status" value="1"/>
</dbReference>
<dbReference type="Gene3D" id="3.40.366.10">
    <property type="entry name" value="Malonyl-Coenzyme A Acyl Carrier Protein, domain 2"/>
    <property type="match status" value="1"/>
</dbReference>
<dbReference type="PANTHER" id="PTHR43775">
    <property type="entry name" value="FATTY ACID SYNTHASE"/>
    <property type="match status" value="1"/>
</dbReference>
<feature type="active site" description="Proton donor; for dehydratase activity" evidence="8">
    <location>
        <position position="888"/>
    </location>
</feature>
<dbReference type="SMART" id="SM00829">
    <property type="entry name" value="PKS_ER"/>
    <property type="match status" value="1"/>
</dbReference>
<dbReference type="Pfam" id="PF14765">
    <property type="entry name" value="PS-DH"/>
    <property type="match status" value="1"/>
</dbReference>
<dbReference type="InterPro" id="IPR036291">
    <property type="entry name" value="NAD(P)-bd_dom_sf"/>
</dbReference>
<dbReference type="SUPFAM" id="SSF53335">
    <property type="entry name" value="S-adenosyl-L-methionine-dependent methyltransferases"/>
    <property type="match status" value="1"/>
</dbReference>
<dbReference type="Proteomes" id="UP000030651">
    <property type="component" value="Unassembled WGS sequence"/>
</dbReference>
<accession>W3XP83</accession>
<dbReference type="GeneID" id="19266601"/>
<dbReference type="Pfam" id="PF08240">
    <property type="entry name" value="ADH_N"/>
    <property type="match status" value="1"/>
</dbReference>
<dbReference type="InterPro" id="IPR036736">
    <property type="entry name" value="ACP-like_sf"/>
</dbReference>
<dbReference type="Gene3D" id="3.30.70.3290">
    <property type="match status" value="1"/>
</dbReference>
<dbReference type="InterPro" id="IPR001227">
    <property type="entry name" value="Ac_transferase_dom_sf"/>
</dbReference>
<evidence type="ECO:0000256" key="3">
    <source>
        <dbReference type="ARBA" id="ARBA00022679"/>
    </source>
</evidence>
<keyword evidence="2" id="KW-0597">Phosphoprotein</keyword>
<dbReference type="InterPro" id="IPR009081">
    <property type="entry name" value="PP-bd_ACP"/>
</dbReference>
<dbReference type="OMA" id="EKCDPQQ"/>
<dbReference type="InterPro" id="IPR016035">
    <property type="entry name" value="Acyl_Trfase/lysoPLipase"/>
</dbReference>
<dbReference type="Pfam" id="PF08659">
    <property type="entry name" value="KR"/>
    <property type="match status" value="1"/>
</dbReference>
<dbReference type="Pfam" id="PF00107">
    <property type="entry name" value="ADH_zinc_N"/>
    <property type="match status" value="1"/>
</dbReference>
<dbReference type="InterPro" id="IPR006162">
    <property type="entry name" value="Ppantetheine_attach_site"/>
</dbReference>
<dbReference type="Gene3D" id="3.10.129.110">
    <property type="entry name" value="Polyketide synthase dehydratase"/>
    <property type="match status" value="1"/>
</dbReference>
<dbReference type="Pfam" id="PF21089">
    <property type="entry name" value="PKS_DH_N"/>
    <property type="match status" value="1"/>
</dbReference>
<dbReference type="eggNOG" id="KOG1202">
    <property type="taxonomic scope" value="Eukaryota"/>
</dbReference>
<keyword evidence="13" id="KW-1185">Reference proteome</keyword>
<dbReference type="InterPro" id="IPR020841">
    <property type="entry name" value="PKS_Beta-ketoAc_synthase_dom"/>
</dbReference>
<feature type="domain" description="Carrier" evidence="9">
    <location>
        <begin position="2184"/>
        <end position="2261"/>
    </location>
</feature>
<dbReference type="GO" id="GO:0004312">
    <property type="term" value="F:fatty acid synthase activity"/>
    <property type="evidence" value="ECO:0007669"/>
    <property type="project" value="TreeGrafter"/>
</dbReference>
<organism evidence="12 13">
    <name type="scientific">Pestalotiopsis fici (strain W106-1 / CGMCC3.15140)</name>
    <dbReference type="NCBI Taxonomy" id="1229662"/>
    <lineage>
        <taxon>Eukaryota</taxon>
        <taxon>Fungi</taxon>
        <taxon>Dikarya</taxon>
        <taxon>Ascomycota</taxon>
        <taxon>Pezizomycotina</taxon>
        <taxon>Sordariomycetes</taxon>
        <taxon>Xylariomycetidae</taxon>
        <taxon>Amphisphaeriales</taxon>
        <taxon>Sporocadaceae</taxon>
        <taxon>Pestalotiopsis</taxon>
    </lineage>
</organism>
<dbReference type="SMART" id="SM00825">
    <property type="entry name" value="PKS_KS"/>
    <property type="match status" value="1"/>
</dbReference>
<dbReference type="Pfam" id="PF08242">
    <property type="entry name" value="Methyltransf_12"/>
    <property type="match status" value="1"/>
</dbReference>
<evidence type="ECO:0000313" key="12">
    <source>
        <dbReference type="EMBL" id="ETS87760.1"/>
    </source>
</evidence>
<evidence type="ECO:0000256" key="4">
    <source>
        <dbReference type="ARBA" id="ARBA00022857"/>
    </source>
</evidence>
<dbReference type="InterPro" id="IPR016039">
    <property type="entry name" value="Thiolase-like"/>
</dbReference>
<dbReference type="InterPro" id="IPR020806">
    <property type="entry name" value="PKS_PP-bd"/>
</dbReference>
<dbReference type="EMBL" id="KI912109">
    <property type="protein sequence ID" value="ETS87760.1"/>
    <property type="molecule type" value="Genomic_DNA"/>
</dbReference>
<dbReference type="SUPFAM" id="SSF51735">
    <property type="entry name" value="NAD(P)-binding Rossmann-fold domains"/>
    <property type="match status" value="2"/>
</dbReference>
<dbReference type="GO" id="GO:0044550">
    <property type="term" value="P:secondary metabolite biosynthetic process"/>
    <property type="evidence" value="ECO:0007669"/>
    <property type="project" value="UniProtKB-ARBA"/>
</dbReference>
<keyword evidence="7" id="KW-0012">Acyltransferase</keyword>
<feature type="domain" description="PKS/mFAS DH" evidence="11">
    <location>
        <begin position="685"/>
        <end position="971"/>
    </location>
</feature>
<dbReference type="OrthoDB" id="329835at2759"/>
<dbReference type="InterPro" id="IPR050091">
    <property type="entry name" value="PKS_NRPS_Biosynth_Enz"/>
</dbReference>
<dbReference type="Gene3D" id="3.40.50.720">
    <property type="entry name" value="NAD(P)-binding Rossmann-like Domain"/>
    <property type="match status" value="2"/>
</dbReference>
<dbReference type="Gene3D" id="1.10.1200.10">
    <property type="entry name" value="ACP-like"/>
    <property type="match status" value="1"/>
</dbReference>
<gene>
    <name evidence="12" type="ORF">PFICI_01588</name>
</gene>
<dbReference type="InterPro" id="IPR049552">
    <property type="entry name" value="PKS_DH_N"/>
</dbReference>
<dbReference type="HOGENOM" id="CLU_000022_31_0_1"/>
<dbReference type="PROSITE" id="PS52004">
    <property type="entry name" value="KS3_2"/>
    <property type="match status" value="1"/>
</dbReference>
<dbReference type="RefSeq" id="XP_007828360.1">
    <property type="nucleotide sequence ID" value="XM_007830169.1"/>
</dbReference>
<dbReference type="InterPro" id="IPR029063">
    <property type="entry name" value="SAM-dependent_MTases_sf"/>
</dbReference>
<protein>
    <submittedName>
        <fullName evidence="12">Uncharacterized protein</fullName>
    </submittedName>
</protein>
<dbReference type="CDD" id="cd05195">
    <property type="entry name" value="enoyl_red"/>
    <property type="match status" value="1"/>
</dbReference>
<dbReference type="Gene3D" id="3.40.47.10">
    <property type="match status" value="1"/>
</dbReference>
<dbReference type="PANTHER" id="PTHR43775:SF37">
    <property type="entry name" value="SI:DKEY-61P9.11"/>
    <property type="match status" value="1"/>
</dbReference>
<dbReference type="SMART" id="SM00822">
    <property type="entry name" value="PKS_KR"/>
    <property type="match status" value="1"/>
</dbReference>
<dbReference type="SUPFAM" id="SSF55048">
    <property type="entry name" value="Probable ACP-binding domain of malonyl-CoA ACP transacylase"/>
    <property type="match status" value="1"/>
</dbReference>
<evidence type="ECO:0000259" key="10">
    <source>
        <dbReference type="PROSITE" id="PS52004"/>
    </source>
</evidence>
<evidence type="ECO:0000256" key="5">
    <source>
        <dbReference type="ARBA" id="ARBA00023002"/>
    </source>
</evidence>
<keyword evidence="1" id="KW-0596">Phosphopantetheine</keyword>
<dbReference type="InterPro" id="IPR013154">
    <property type="entry name" value="ADH-like_N"/>
</dbReference>
<sequence length="2269" mass="249902">MMAAEGTLSSDGSCKSFDSGANGFARAEGITAIYIKRLSDAIRDGNPIRSIIRASGSNSDGSRAGLMQPQARTQEALIRQVYKRARLDPGDTAFVECHGTGTATGDPIETRAIDNVFGEHGVYIGSVKPNIGHTEGSAGLASLIKAVLALENAIIPPNIKFQVRNPKMPGADRLLIPVAPTPFPPRKQHRISVNSFGIGGSNSHVILDSYAPATNGMPNATKTNPASFRDTELPSLMPFSAYTEHSLRRQIELYTAHIRQNPTQVHDIAYTRSMRRENLPHRAFAIVESKGRTLKISNLLKTSNQPWGPKVVMVFSGQGSQWAGMGRELLFSSSDFRADISAMDTVLKVLPKPPHWSLSEVLSDHADIEKFNSAELSQPLCTALQIAIVHHLRRVGVLPAIVVGHSSGEIAAAYAAGHISLQMAIRAAFYRGLVTREADRKGAMAAVSLGSQETSRYLAEGVVIACENSPSSSTISGDRALIEQSLASIRKDRPNVFTRLLKVDMAYHSSHMAILGDMYLHHLEAERPSCNDTFFDQGAIFISSVTGSQASAQDVSSPNYWVRNLVQRVRFSTAIQMAQTIISDHVLLEVGPHATLGGPLRQIGQPQGAFKYVATQKRGEDCDQAMLEAFGQLYQYGVPVDFRPLFQKGKTLPGLPTYPWDHTGPSFWYENRISRASRLRQYPRHCLLGLKTLDSSDSQPVWRNIMDLDDLPWLTDHKVGGNIVFPFAGYVSLASEAIRQVKRLSLTSGLSLRYVVAKKALVLKQSQSVEIITSLRPGRLTDTTNSDWFHFQIQSHDGENWTEHCVGEITTVFTPHIERANDFHVLPRQVSKQTFYSAMSRTGLSYGPEFALLQDITASATDHVAQAHIVDTGNHSNNAFILHPAELDSCLQLVFVAASQGLCRNINRLYVPTMVENLEIYGPRSDFMNVQSTWNKKDHGSCQIDCVGSSGESIFSLKGVQLAPLEDSTELNQVSHRHGLARLEWFPAFDFSEALQMLQPPPLNREHLAIEHQLTLLCIMEELEKVRNITASNAHLSKLQEWMSDEMSKALETGTFPLIRDTKWLTELDETARRCLIDEHVTFLSTGPHAPFAQACKRVCEHGPSIFSGVTDTIDVLTRDNLLTEVYNVNSYNYGQFVSSFSKSRPNLRILEVGAGTGGTTELVLRELVGDATDMPSFSLYTFTDVSAGFFAKAKERFSHVPNMEYRTLDASKPPLEQGFENAQNSYDLVIAANVIHATPFIGETLANVRSLLKNDGILLLTEPLPTLKTVSYIFGHFSGWWLGEADGRFGGPLVGIERWDRELKSSGFSGAETVSFGAEEPYRQIMTIVARAESAQATINGRSRGNVTLLCEKATSNIAVALKTQLNDRGWNVDTHELSKGPPTPSQVSISCVNLEEASLNGKLYDQSKFELLREVMNSLAEKTLWLMPTVQTEASENYHAAQFLGFSRSLRSELGLQIYTLEISEIDSLTQPQLVMDVFEKILEEVDAGALAPDMEYASRDSQILISRFRHVTLEDEIRRLSSESTAHGDSAELRIGKKGFMNTLYWQRKELMPYVPDGHVEVEIRAVGLNAFDIFTGKGIIHSHIETEDLRFGCEAAGIIRRIGSGVTGFQSGDRVMLFSDGGSFATHAVIPADLALKIPDSMAYEQAATIPVCFGTVLYSLIHVARIEKGQTVLIHSACGGVGLAAIQVCQMLGAEIFLTVGSKKKVQYLMENFAVPPERIFHSRDATFVSGIMRETHDAGVDVVLNSLTGELLHESWKCVAEFGCMIDLSRRDADGLGQLNMMPFGHNRSYHGVEAIQFTRRPALFRRFCHEFLRHAEQGTLRPIQPLTVVAAHLIERAFRTLDDSAHIGKIAVTMTPETTLSAAPYVRCIKFDPKGTYLLTGGVGGLGRAISTWMVDRGARHLTFLSRSSGISESSNMLFKELELMGCSVVSVAGSADKEEDVEVAMAQSTLPIKGVLHLAMVLRDISLMDMTWSQWREVISPKVTGAWNLHASLLQHKQTPDFFFLASSIISVLDASGQANYVAANAVNDAFCKFRHSLGLPACVLNICPIIDAGFVSENESAAQSLQAQGLHGVHESEFLDCLELILLQGQKPAGEAMEGISSASRSNQHQIVMGLHVGQDLDNSRSIWRRDRRMGTYHNMPKQASTAANNKQDALRSFLASLDKSNAAEQLRNKATIQFFATEIGKKIFEYRLRPDEEVDTKSTVARMGLDSLLSVELARWFKSAFGVRMGVLEIVGGGTLEQLATMTAGKICKQYTQTV</sequence>
<dbReference type="SUPFAM" id="SSF47336">
    <property type="entry name" value="ACP-like"/>
    <property type="match status" value="1"/>
</dbReference>
<evidence type="ECO:0000256" key="8">
    <source>
        <dbReference type="PROSITE-ProRule" id="PRU01363"/>
    </source>
</evidence>
<evidence type="ECO:0000256" key="2">
    <source>
        <dbReference type="ARBA" id="ARBA00022553"/>
    </source>
</evidence>
<dbReference type="Pfam" id="PF16197">
    <property type="entry name" value="KAsynt_C_assoc"/>
    <property type="match status" value="1"/>
</dbReference>
<dbReference type="SUPFAM" id="SSF50129">
    <property type="entry name" value="GroES-like"/>
    <property type="match status" value="1"/>
</dbReference>
<evidence type="ECO:0000259" key="11">
    <source>
        <dbReference type="PROSITE" id="PS52019"/>
    </source>
</evidence>
<dbReference type="InterPro" id="IPR011032">
    <property type="entry name" value="GroES-like_sf"/>
</dbReference>
<dbReference type="InterPro" id="IPR020807">
    <property type="entry name" value="PKS_DH"/>
</dbReference>
<keyword evidence="4" id="KW-0521">NADP</keyword>
<dbReference type="KEGG" id="pfy:PFICI_01588"/>
<dbReference type="SUPFAM" id="SSF52151">
    <property type="entry name" value="FabD/lysophospholipase-like"/>
    <property type="match status" value="1"/>
</dbReference>
<reference evidence="13" key="1">
    <citation type="journal article" date="2015" name="BMC Genomics">
        <title>Genomic and transcriptomic analysis of the endophytic fungus Pestalotiopsis fici reveals its lifestyle and high potential for synthesis of natural products.</title>
        <authorList>
            <person name="Wang X."/>
            <person name="Zhang X."/>
            <person name="Liu L."/>
            <person name="Xiang M."/>
            <person name="Wang W."/>
            <person name="Sun X."/>
            <person name="Che Y."/>
            <person name="Guo L."/>
            <person name="Liu G."/>
            <person name="Guo L."/>
            <person name="Wang C."/>
            <person name="Yin W.B."/>
            <person name="Stadler M."/>
            <person name="Zhang X."/>
            <person name="Liu X."/>
        </authorList>
    </citation>
    <scope>NUCLEOTIDE SEQUENCE [LARGE SCALE GENOMIC DNA]</scope>
    <source>
        <strain evidence="13">W106-1 / CGMCC3.15140</strain>
    </source>
</reference>
<dbReference type="InterPro" id="IPR042104">
    <property type="entry name" value="PKS_dehydratase_sf"/>
</dbReference>
<dbReference type="SMART" id="SM00826">
    <property type="entry name" value="PKS_DH"/>
    <property type="match status" value="1"/>
</dbReference>
<dbReference type="SMART" id="SM00823">
    <property type="entry name" value="PKS_PP"/>
    <property type="match status" value="1"/>
</dbReference>
<proteinExistence type="predicted"/>
<feature type="region of interest" description="C-terminal hotdog fold" evidence="8">
    <location>
        <begin position="827"/>
        <end position="971"/>
    </location>
</feature>
<dbReference type="Pfam" id="PF02801">
    <property type="entry name" value="Ketoacyl-synt_C"/>
    <property type="match status" value="1"/>
</dbReference>
<feature type="region of interest" description="N-terminal hotdog fold" evidence="8">
    <location>
        <begin position="685"/>
        <end position="816"/>
    </location>
</feature>
<dbReference type="Pfam" id="PF00550">
    <property type="entry name" value="PP-binding"/>
    <property type="match status" value="1"/>
</dbReference>
<dbReference type="SUPFAM" id="SSF53901">
    <property type="entry name" value="Thiolase-like"/>
    <property type="match status" value="1"/>
</dbReference>
<dbReference type="GO" id="GO:0006633">
    <property type="term" value="P:fatty acid biosynthetic process"/>
    <property type="evidence" value="ECO:0007669"/>
    <property type="project" value="TreeGrafter"/>
</dbReference>
<dbReference type="Gene3D" id="3.90.180.10">
    <property type="entry name" value="Medium-chain alcohol dehydrogenases, catalytic domain"/>
    <property type="match status" value="1"/>
</dbReference>
<keyword evidence="6" id="KW-0511">Multifunctional enzyme</keyword>
<dbReference type="SMART" id="SM00827">
    <property type="entry name" value="PKS_AT"/>
    <property type="match status" value="1"/>
</dbReference>
<dbReference type="PROSITE" id="PS52019">
    <property type="entry name" value="PKS_MFAS_DH"/>
    <property type="match status" value="1"/>
</dbReference>
<dbReference type="PROSITE" id="PS50075">
    <property type="entry name" value="CARRIER"/>
    <property type="match status" value="1"/>
</dbReference>
<dbReference type="InterPro" id="IPR057326">
    <property type="entry name" value="KR_dom"/>
</dbReference>
<dbReference type="InterPro" id="IPR014043">
    <property type="entry name" value="Acyl_transferase_dom"/>
</dbReference>
<keyword evidence="3" id="KW-0808">Transferase</keyword>
<dbReference type="InterPro" id="IPR014030">
    <property type="entry name" value="Ketoacyl_synth_N"/>
</dbReference>
<dbReference type="InterPro" id="IPR049551">
    <property type="entry name" value="PKS_DH_C"/>
</dbReference>
<evidence type="ECO:0000259" key="9">
    <source>
        <dbReference type="PROSITE" id="PS50075"/>
    </source>
</evidence>
<dbReference type="InParanoid" id="W3XP83"/>
<evidence type="ECO:0000256" key="6">
    <source>
        <dbReference type="ARBA" id="ARBA00023268"/>
    </source>
</evidence>
<dbReference type="InterPro" id="IPR049900">
    <property type="entry name" value="PKS_mFAS_DH"/>
</dbReference>
<dbReference type="Pfam" id="PF00109">
    <property type="entry name" value="ketoacyl-synt"/>
    <property type="match status" value="1"/>
</dbReference>
<dbReference type="GO" id="GO:0031177">
    <property type="term" value="F:phosphopantetheine binding"/>
    <property type="evidence" value="ECO:0007669"/>
    <property type="project" value="InterPro"/>
</dbReference>
<dbReference type="InterPro" id="IPR016036">
    <property type="entry name" value="Malonyl_transacylase_ACP-bd"/>
</dbReference>
<keyword evidence="5" id="KW-0560">Oxidoreductase</keyword>
<dbReference type="PROSITE" id="PS00012">
    <property type="entry name" value="PHOSPHOPANTETHEINE"/>
    <property type="match status" value="1"/>
</dbReference>